<dbReference type="RefSeq" id="WP_170154254.1">
    <property type="nucleotide sequence ID" value="NZ_BOMO01000166.1"/>
</dbReference>
<keyword evidence="5" id="KW-1185">Reference proteome</keyword>
<reference evidence="4 5" key="1">
    <citation type="submission" date="2018-03" db="EMBL/GenBank/DDBJ databases">
        <title>Genomic Encyclopedia of Archaeal and Bacterial Type Strains, Phase II (KMG-II): from individual species to whole genera.</title>
        <authorList>
            <person name="Goeker M."/>
        </authorList>
    </citation>
    <scope>NUCLEOTIDE SEQUENCE [LARGE SCALE GENOMIC DNA]</scope>
    <source>
        <strain evidence="4 5">DSM 43146</strain>
    </source>
</reference>
<feature type="transmembrane region" description="Helical" evidence="2">
    <location>
        <begin position="42"/>
        <end position="61"/>
    </location>
</feature>
<name>A0A2T0JSZ7_9ACTN</name>
<organism evidence="4 5">
    <name type="scientific">Actinoplanes italicus</name>
    <dbReference type="NCBI Taxonomy" id="113567"/>
    <lineage>
        <taxon>Bacteria</taxon>
        <taxon>Bacillati</taxon>
        <taxon>Actinomycetota</taxon>
        <taxon>Actinomycetes</taxon>
        <taxon>Micromonosporales</taxon>
        <taxon>Micromonosporaceae</taxon>
        <taxon>Actinoplanes</taxon>
    </lineage>
</organism>
<dbReference type="SUPFAM" id="SSF56281">
    <property type="entry name" value="Metallo-hydrolase/oxidoreductase"/>
    <property type="match status" value="1"/>
</dbReference>
<dbReference type="Pfam" id="PF12706">
    <property type="entry name" value="Lactamase_B_2"/>
    <property type="match status" value="1"/>
</dbReference>
<dbReference type="Gene3D" id="3.60.15.10">
    <property type="entry name" value="Ribonuclease Z/Hydroxyacylglutathione hydrolase-like"/>
    <property type="match status" value="1"/>
</dbReference>
<gene>
    <name evidence="4" type="ORF">CLV67_13340</name>
</gene>
<feature type="compositionally biased region" description="Polar residues" evidence="1">
    <location>
        <begin position="109"/>
        <end position="118"/>
    </location>
</feature>
<evidence type="ECO:0000256" key="2">
    <source>
        <dbReference type="SAM" id="Phobius"/>
    </source>
</evidence>
<dbReference type="PANTHER" id="PTHR15032">
    <property type="entry name" value="N-ACYL-PHOSPHATIDYLETHANOLAMINE-HYDROLYZING PHOSPHOLIPASE D"/>
    <property type="match status" value="1"/>
</dbReference>
<keyword evidence="2" id="KW-0812">Transmembrane</keyword>
<comment type="caution">
    <text evidence="4">The sequence shown here is derived from an EMBL/GenBank/DDBJ whole genome shotgun (WGS) entry which is preliminary data.</text>
</comment>
<dbReference type="AlphaFoldDB" id="A0A2T0JSZ7"/>
<feature type="region of interest" description="Disordered" evidence="1">
    <location>
        <begin position="1"/>
        <end position="34"/>
    </location>
</feature>
<evidence type="ECO:0000313" key="5">
    <source>
        <dbReference type="Proteomes" id="UP000239415"/>
    </source>
</evidence>
<dbReference type="GO" id="GO:0005737">
    <property type="term" value="C:cytoplasm"/>
    <property type="evidence" value="ECO:0007669"/>
    <property type="project" value="TreeGrafter"/>
</dbReference>
<sequence>MTGRPDSDDGTDVATKPEDALDAPGKAAPARPRRRRRWVRRALAVIGALMVIAVAGGLIYVRTAPFGASPSGDRLASIERSPQWKDGEFADPWPQWISPTASIPGGGSDTSSPDQPLSIAATDTSRLAVAPTHGLRVTWFGHSSTLVEIDGLRVLIDPVWGEQAGPSRLLGTKAFYPPPADLADLGRMDVVLISHDHWDHLDYPTIRAMAGWSATTFVVPLGIGAHLERWGIPADRIRELDWWDSATVGSVELVATPARHSSARDPLRSSETLWSGWALRGPQHRMWYSGDTGYFAELAQIGQRLGPFDVTMIDSGQYDPKWPDTHLSPELAVEANALVRGELLIPVHWGRFSLAPHSWTEPVERVRAEAACRGQRYLALVPGVPTEPTEDAVAAQQPWWPALPWHTAAEAPIYPTVNGDPDQRVDIAPCSTGGR</sequence>
<dbReference type="InterPro" id="IPR001279">
    <property type="entry name" value="Metallo-B-lactamas"/>
</dbReference>
<dbReference type="EMBL" id="PVMZ01000033">
    <property type="protein sequence ID" value="PRX10560.1"/>
    <property type="molecule type" value="Genomic_DNA"/>
</dbReference>
<evidence type="ECO:0000256" key="1">
    <source>
        <dbReference type="SAM" id="MobiDB-lite"/>
    </source>
</evidence>
<dbReference type="InterPro" id="IPR036866">
    <property type="entry name" value="RibonucZ/Hydroxyglut_hydro"/>
</dbReference>
<feature type="domain" description="Metallo-beta-lactamase" evidence="3">
    <location>
        <begin position="153"/>
        <end position="349"/>
    </location>
</feature>
<accession>A0A2T0JSZ7</accession>
<dbReference type="Proteomes" id="UP000239415">
    <property type="component" value="Unassembled WGS sequence"/>
</dbReference>
<evidence type="ECO:0000259" key="3">
    <source>
        <dbReference type="Pfam" id="PF12706"/>
    </source>
</evidence>
<feature type="region of interest" description="Disordered" evidence="1">
    <location>
        <begin position="89"/>
        <end position="118"/>
    </location>
</feature>
<evidence type="ECO:0000313" key="4">
    <source>
        <dbReference type="EMBL" id="PRX10560.1"/>
    </source>
</evidence>
<keyword evidence="2" id="KW-0472">Membrane</keyword>
<proteinExistence type="predicted"/>
<keyword evidence="2" id="KW-1133">Transmembrane helix</keyword>
<protein>
    <submittedName>
        <fullName evidence="4">L-ascorbate metabolism protein UlaG (Beta-lactamase superfamily)</fullName>
    </submittedName>
</protein>
<dbReference type="PANTHER" id="PTHR15032:SF4">
    <property type="entry name" value="N-ACYL-PHOSPHATIDYLETHANOLAMINE-HYDROLYZING PHOSPHOLIPASE D"/>
    <property type="match status" value="1"/>
</dbReference>